<comment type="caution">
    <text evidence="1">The sequence shown here is derived from an EMBL/GenBank/DDBJ whole genome shotgun (WGS) entry which is preliminary data.</text>
</comment>
<organism evidence="1 2">
    <name type="scientific">Phycicoccus sonneratiae</name>
    <dbReference type="NCBI Taxonomy" id="2807628"/>
    <lineage>
        <taxon>Bacteria</taxon>
        <taxon>Bacillati</taxon>
        <taxon>Actinomycetota</taxon>
        <taxon>Actinomycetes</taxon>
        <taxon>Micrococcales</taxon>
        <taxon>Intrasporangiaceae</taxon>
        <taxon>Phycicoccus</taxon>
    </lineage>
</organism>
<dbReference type="InterPro" id="IPR023393">
    <property type="entry name" value="START-like_dom_sf"/>
</dbReference>
<name>A0ABS2CH88_9MICO</name>
<dbReference type="Proteomes" id="UP001430172">
    <property type="component" value="Unassembled WGS sequence"/>
</dbReference>
<keyword evidence="2" id="KW-1185">Reference proteome</keyword>
<dbReference type="InterPro" id="IPR019587">
    <property type="entry name" value="Polyketide_cyclase/dehydratase"/>
</dbReference>
<dbReference type="Pfam" id="PF10604">
    <property type="entry name" value="Polyketide_cyc2"/>
    <property type="match status" value="1"/>
</dbReference>
<sequence length="132" mass="14229">MPSFDGSIRLSATGPLPAEHAWARFTEPRRWPSWSPQVREVDYPHPVVEAGTGGRVTGLAGVVAVFRVDAVDHAARTWSWSVRSGPVRVRLDHGVDVAGEGSTAWVVVHGLWPVALAYAPFARLALGRLVSA</sequence>
<dbReference type="Gene3D" id="3.30.530.20">
    <property type="match status" value="1"/>
</dbReference>
<protein>
    <submittedName>
        <fullName evidence="1">SRPBCC family protein</fullName>
    </submittedName>
</protein>
<reference evidence="1" key="1">
    <citation type="submission" date="2021-02" db="EMBL/GenBank/DDBJ databases">
        <title>Phycicoccus sp. MQZ13P-5T, whole genome shotgun sequence.</title>
        <authorList>
            <person name="Tuo L."/>
        </authorList>
    </citation>
    <scope>NUCLEOTIDE SEQUENCE</scope>
    <source>
        <strain evidence="1">MQZ13P-5</strain>
    </source>
</reference>
<dbReference type="SUPFAM" id="SSF55961">
    <property type="entry name" value="Bet v1-like"/>
    <property type="match status" value="1"/>
</dbReference>
<evidence type="ECO:0000313" key="2">
    <source>
        <dbReference type="Proteomes" id="UP001430172"/>
    </source>
</evidence>
<evidence type="ECO:0000313" key="1">
    <source>
        <dbReference type="EMBL" id="MBM6399233.1"/>
    </source>
</evidence>
<dbReference type="EMBL" id="JAFDVD010000003">
    <property type="protein sequence ID" value="MBM6399233.1"/>
    <property type="molecule type" value="Genomic_DNA"/>
</dbReference>
<accession>A0ABS2CH88</accession>
<proteinExistence type="predicted"/>
<dbReference type="RefSeq" id="WP_204129702.1">
    <property type="nucleotide sequence ID" value="NZ_JAFDVD010000003.1"/>
</dbReference>
<gene>
    <name evidence="1" type="ORF">JQN70_02410</name>
</gene>